<dbReference type="GO" id="GO:0005635">
    <property type="term" value="C:nuclear envelope"/>
    <property type="evidence" value="ECO:0007669"/>
    <property type="project" value="EnsemblFungi"/>
</dbReference>
<feature type="transmembrane region" description="Helical" evidence="7">
    <location>
        <begin position="226"/>
        <end position="244"/>
    </location>
</feature>
<dbReference type="GO" id="GO:0005783">
    <property type="term" value="C:endoplasmic reticulum"/>
    <property type="evidence" value="ECO:0007669"/>
    <property type="project" value="EnsemblFungi"/>
</dbReference>
<dbReference type="Pfam" id="PF03661">
    <property type="entry name" value="TMEM33_Pom33"/>
    <property type="match status" value="1"/>
</dbReference>
<keyword evidence="5 7" id="KW-0472">Membrane</keyword>
<feature type="transmembrane region" description="Helical" evidence="7">
    <location>
        <begin position="76"/>
        <end position="95"/>
    </location>
</feature>
<protein>
    <recommendedName>
        <fullName evidence="10">Nucleoporin POM33</fullName>
    </recommendedName>
</protein>
<dbReference type="KEGG" id="ncs:NCAS_0J00370"/>
<sequence length="312" mass="36331">MTSSGFGASNNRNSSNYRSHDTSGTSQRPIAPFTMILKSRIKQPQFYWFLGHFFTLYHFLKFHLSFFSIASQKYHYRMILLNISITYGIVLYQFLKSGQLKLTWSNIRENVRTLDNLQYFIMLSTLFICSILSGGKVSITGASYAPVIFSIFHCLNYFKENLLPFLPISPQLKSVLNRRITLFLANYNEKFLTMAQTFEIMCALRVGLFGLPMTLLKIIFNFHWNNLLSLIVIANYVIFFKLRLLQSESMKLLLNQVILRVDNYLLASPNMMQFQPFWLRYKQLVARLYDLVPPSLNTIAKTQSTPKKSNHI</sequence>
<feature type="region of interest" description="Disordered" evidence="6">
    <location>
        <begin position="1"/>
        <end position="26"/>
    </location>
</feature>
<dbReference type="PANTHER" id="PTHR12703">
    <property type="entry name" value="TRANSMEMBRANE PROTEIN 33"/>
    <property type="match status" value="1"/>
</dbReference>
<evidence type="ECO:0000313" key="8">
    <source>
        <dbReference type="EMBL" id="CCC72016.1"/>
    </source>
</evidence>
<dbReference type="RefSeq" id="XP_003678357.1">
    <property type="nucleotide sequence ID" value="XM_003678309.1"/>
</dbReference>
<evidence type="ECO:0000256" key="3">
    <source>
        <dbReference type="ARBA" id="ARBA00022692"/>
    </source>
</evidence>
<dbReference type="Proteomes" id="UP000001640">
    <property type="component" value="Chromosome 10"/>
</dbReference>
<dbReference type="InterPro" id="IPR005344">
    <property type="entry name" value="TMEM33/Pom33"/>
</dbReference>
<comment type="similarity">
    <text evidence="2">Belongs to the PER33/POM33 family.</text>
</comment>
<dbReference type="AlphaFoldDB" id="G0VKI1"/>
<evidence type="ECO:0000256" key="7">
    <source>
        <dbReference type="SAM" id="Phobius"/>
    </source>
</evidence>
<comment type="subcellular location">
    <subcellularLocation>
        <location evidence="1">Membrane</location>
        <topology evidence="1">Multi-pass membrane protein</topology>
    </subcellularLocation>
</comment>
<feature type="transmembrane region" description="Helical" evidence="7">
    <location>
        <begin position="116"/>
        <end position="135"/>
    </location>
</feature>
<dbReference type="eggNOG" id="KOG4002">
    <property type="taxonomic scope" value="Eukaryota"/>
</dbReference>
<dbReference type="GO" id="GO:0071786">
    <property type="term" value="P:endoplasmic reticulum tubular network organization"/>
    <property type="evidence" value="ECO:0007669"/>
    <property type="project" value="TreeGrafter"/>
</dbReference>
<organism evidence="8 9">
    <name type="scientific">Naumovozyma castellii</name>
    <name type="common">Yeast</name>
    <name type="synonym">Saccharomyces castellii</name>
    <dbReference type="NCBI Taxonomy" id="27288"/>
    <lineage>
        <taxon>Eukaryota</taxon>
        <taxon>Fungi</taxon>
        <taxon>Dikarya</taxon>
        <taxon>Ascomycota</taxon>
        <taxon>Saccharomycotina</taxon>
        <taxon>Saccharomycetes</taxon>
        <taxon>Saccharomycetales</taxon>
        <taxon>Saccharomycetaceae</taxon>
        <taxon>Naumovozyma</taxon>
    </lineage>
</organism>
<dbReference type="EMBL" id="HE576761">
    <property type="protein sequence ID" value="CCC72016.1"/>
    <property type="molecule type" value="Genomic_DNA"/>
</dbReference>
<proteinExistence type="inferred from homology"/>
<feature type="transmembrane region" description="Helical" evidence="7">
    <location>
        <begin position="46"/>
        <end position="70"/>
    </location>
</feature>
<evidence type="ECO:0000256" key="1">
    <source>
        <dbReference type="ARBA" id="ARBA00004141"/>
    </source>
</evidence>
<dbReference type="HOGENOM" id="CLU_065417_3_0_1"/>
<evidence type="ECO:0000256" key="2">
    <source>
        <dbReference type="ARBA" id="ARBA00007322"/>
    </source>
</evidence>
<dbReference type="GO" id="GO:0061024">
    <property type="term" value="P:membrane organization"/>
    <property type="evidence" value="ECO:0007669"/>
    <property type="project" value="TreeGrafter"/>
</dbReference>
<name>G0VKI1_NAUCA</name>
<evidence type="ECO:0000256" key="4">
    <source>
        <dbReference type="ARBA" id="ARBA00022989"/>
    </source>
</evidence>
<evidence type="ECO:0000256" key="6">
    <source>
        <dbReference type="SAM" id="MobiDB-lite"/>
    </source>
</evidence>
<dbReference type="OrthoDB" id="5581259at2759"/>
<accession>G0VKI1</accession>
<keyword evidence="9" id="KW-1185">Reference proteome</keyword>
<reference evidence="8 9" key="1">
    <citation type="journal article" date="2011" name="Proc. Natl. Acad. Sci. U.S.A.">
        <title>Evolutionary erosion of yeast sex chromosomes by mating-type switching accidents.</title>
        <authorList>
            <person name="Gordon J.L."/>
            <person name="Armisen D."/>
            <person name="Proux-Wera E."/>
            <person name="Oheigeartaigh S.S."/>
            <person name="Byrne K.P."/>
            <person name="Wolfe K.H."/>
        </authorList>
    </citation>
    <scope>NUCLEOTIDE SEQUENCE [LARGE SCALE GENOMIC DNA]</scope>
    <source>
        <strain evidence="9">ATCC 76901 / BCRC 22586 / CBS 4309 / NBRC 1992 / NRRL Y-12630</strain>
    </source>
</reference>
<evidence type="ECO:0000313" key="9">
    <source>
        <dbReference type="Proteomes" id="UP000001640"/>
    </source>
</evidence>
<gene>
    <name evidence="8" type="primary">NCAS0J00370</name>
    <name evidence="8" type="ordered locus">NCAS_0J00370</name>
</gene>
<keyword evidence="4 7" id="KW-1133">Transmembrane helix</keyword>
<dbReference type="OMA" id="PQFYWFL"/>
<dbReference type="GO" id="GO:0016020">
    <property type="term" value="C:membrane"/>
    <property type="evidence" value="ECO:0007669"/>
    <property type="project" value="UniProtKB-SubCell"/>
</dbReference>
<evidence type="ECO:0000256" key="5">
    <source>
        <dbReference type="ARBA" id="ARBA00023136"/>
    </source>
</evidence>
<reference key="2">
    <citation type="submission" date="2011-08" db="EMBL/GenBank/DDBJ databases">
        <title>Genome sequence of Naumovozyma castellii.</title>
        <authorList>
            <person name="Gordon J.L."/>
            <person name="Armisen D."/>
            <person name="Proux-Wera E."/>
            <person name="OhEigeartaigh S.S."/>
            <person name="Byrne K.P."/>
            <person name="Wolfe K.H."/>
        </authorList>
    </citation>
    <scope>NUCLEOTIDE SEQUENCE</scope>
    <source>
        <strain>Type strain:CBS 4309</strain>
    </source>
</reference>
<keyword evidence="3 7" id="KW-0812">Transmembrane</keyword>
<evidence type="ECO:0008006" key="10">
    <source>
        <dbReference type="Google" id="ProtNLM"/>
    </source>
</evidence>
<dbReference type="GeneID" id="96905716"/>
<dbReference type="PANTHER" id="PTHR12703:SF4">
    <property type="entry name" value="TRANSMEMBRANE PROTEIN 33"/>
    <property type="match status" value="1"/>
</dbReference>
<dbReference type="FunCoup" id="G0VKI1">
    <property type="interactions" value="104"/>
</dbReference>
<dbReference type="InterPro" id="IPR051645">
    <property type="entry name" value="PER33/POM33_regulator"/>
</dbReference>
<dbReference type="InParanoid" id="G0VKI1"/>